<proteinExistence type="predicted"/>
<dbReference type="EMBL" id="AP018817">
    <property type="protein sequence ID" value="BBF70858.1"/>
    <property type="molecule type" value="Genomic_DNA"/>
</dbReference>
<gene>
    <name evidence="1" type="ORF">SBA_ch1_30580</name>
</gene>
<sequence>MRLAKGAFDQREDLIVQMQPRELFGKCLYQRPLPHIFLRALLLVARTVIVDVSLPLDCGSACKKDPVSGVIGV</sequence>
<evidence type="ECO:0000313" key="2">
    <source>
        <dbReference type="Proteomes" id="UP001059971"/>
    </source>
</evidence>
<protein>
    <submittedName>
        <fullName evidence="1">Uncharacterized protein</fullName>
    </submittedName>
</protein>
<organism evidence="1 2">
    <name type="scientific">Sphingomonas bisphenolicum</name>
    <dbReference type="NCBI Taxonomy" id="296544"/>
    <lineage>
        <taxon>Bacteria</taxon>
        <taxon>Pseudomonadati</taxon>
        <taxon>Pseudomonadota</taxon>
        <taxon>Alphaproteobacteria</taxon>
        <taxon>Sphingomonadales</taxon>
        <taxon>Sphingomonadaceae</taxon>
        <taxon>Sphingomonas</taxon>
    </lineage>
</organism>
<accession>A0ABN5WLM1</accession>
<evidence type="ECO:0000313" key="1">
    <source>
        <dbReference type="EMBL" id="BBF70858.1"/>
    </source>
</evidence>
<keyword evidence="2" id="KW-1185">Reference proteome</keyword>
<dbReference type="Proteomes" id="UP001059971">
    <property type="component" value="Chromosome 1"/>
</dbReference>
<reference evidence="1" key="1">
    <citation type="submission" date="2018-07" db="EMBL/GenBank/DDBJ databases">
        <title>Complete genome sequence of Sphingomonas bisphenolicum strain AO1, a bisphenol A degradative bacterium isolated from Japanese farm field.</title>
        <authorList>
            <person name="Murakami M."/>
            <person name="Koh M."/>
            <person name="Koba S."/>
            <person name="Matsumura Y."/>
        </authorList>
    </citation>
    <scope>NUCLEOTIDE SEQUENCE</scope>
    <source>
        <strain evidence="1">AO1</strain>
    </source>
</reference>
<name>A0ABN5WLM1_9SPHN</name>